<dbReference type="RefSeq" id="WP_026799940.1">
    <property type="nucleotide sequence ID" value="NZ_AULI01000006.1"/>
</dbReference>
<keyword evidence="3 5" id="KW-1133">Transmembrane helix</keyword>
<proteinExistence type="predicted"/>
<organism evidence="6 7">
    <name type="scientific">Pontibacillus halophilus JSM 076056 = DSM 19796</name>
    <dbReference type="NCBI Taxonomy" id="1385510"/>
    <lineage>
        <taxon>Bacteria</taxon>
        <taxon>Bacillati</taxon>
        <taxon>Bacillota</taxon>
        <taxon>Bacilli</taxon>
        <taxon>Bacillales</taxon>
        <taxon>Bacillaceae</taxon>
        <taxon>Pontibacillus</taxon>
    </lineage>
</organism>
<evidence type="ECO:0000256" key="5">
    <source>
        <dbReference type="SAM" id="Phobius"/>
    </source>
</evidence>
<sequence length="115" mass="12136">MDVAVIVIQVLLGLGFIMFGAMKFGAKQMVDEFNRYGYPSSFRMFTGTIEVAAAILMIVGIWNGALASIGAALIIVTMIGAILTHVKVGDPPKAMGMPIILLLLGVVVLVVQLTA</sequence>
<evidence type="ECO:0000256" key="2">
    <source>
        <dbReference type="ARBA" id="ARBA00022692"/>
    </source>
</evidence>
<comment type="caution">
    <text evidence="6">The sequence shown here is derived from an EMBL/GenBank/DDBJ whole genome shotgun (WGS) entry which is preliminary data.</text>
</comment>
<evidence type="ECO:0000313" key="7">
    <source>
        <dbReference type="Proteomes" id="UP000030528"/>
    </source>
</evidence>
<name>A0A0A5GNX6_9BACI</name>
<dbReference type="STRING" id="1385510.GCA_000425205_01500"/>
<dbReference type="AlphaFoldDB" id="A0A0A5GNX6"/>
<feature type="transmembrane region" description="Helical" evidence="5">
    <location>
        <begin position="95"/>
        <end position="114"/>
    </location>
</feature>
<evidence type="ECO:0000256" key="3">
    <source>
        <dbReference type="ARBA" id="ARBA00022989"/>
    </source>
</evidence>
<dbReference type="EMBL" id="AVPE01000004">
    <property type="protein sequence ID" value="KGX92870.1"/>
    <property type="molecule type" value="Genomic_DNA"/>
</dbReference>
<evidence type="ECO:0000313" key="6">
    <source>
        <dbReference type="EMBL" id="KGX92870.1"/>
    </source>
</evidence>
<keyword evidence="7" id="KW-1185">Reference proteome</keyword>
<reference evidence="6 7" key="1">
    <citation type="submission" date="2013-08" db="EMBL/GenBank/DDBJ databases">
        <authorList>
            <person name="Huang J."/>
            <person name="Wang G."/>
        </authorList>
    </citation>
    <scope>NUCLEOTIDE SEQUENCE [LARGE SCALE GENOMIC DNA]</scope>
    <source>
        <strain evidence="6 7">JSM 076056</strain>
    </source>
</reference>
<gene>
    <name evidence="6" type="ORF">N781_13340</name>
</gene>
<dbReference type="eggNOG" id="ENOG5033A9J">
    <property type="taxonomic scope" value="Bacteria"/>
</dbReference>
<dbReference type="OrthoDB" id="2454358at2"/>
<dbReference type="InterPro" id="IPR032808">
    <property type="entry name" value="DoxX"/>
</dbReference>
<dbReference type="Pfam" id="PF13564">
    <property type="entry name" value="DoxX_2"/>
    <property type="match status" value="1"/>
</dbReference>
<protein>
    <submittedName>
        <fullName evidence="6">DoxX family protein</fullName>
    </submittedName>
</protein>
<feature type="transmembrane region" description="Helical" evidence="5">
    <location>
        <begin position="65"/>
        <end position="83"/>
    </location>
</feature>
<dbReference type="GO" id="GO:0016020">
    <property type="term" value="C:membrane"/>
    <property type="evidence" value="ECO:0007669"/>
    <property type="project" value="UniProtKB-SubCell"/>
</dbReference>
<comment type="subcellular location">
    <subcellularLocation>
        <location evidence="1">Membrane</location>
        <topology evidence="1">Multi-pass membrane protein</topology>
    </subcellularLocation>
</comment>
<keyword evidence="2 5" id="KW-0812">Transmembrane</keyword>
<keyword evidence="4 5" id="KW-0472">Membrane</keyword>
<dbReference type="Proteomes" id="UP000030528">
    <property type="component" value="Unassembled WGS sequence"/>
</dbReference>
<accession>A0A0A5GNX6</accession>
<evidence type="ECO:0000256" key="4">
    <source>
        <dbReference type="ARBA" id="ARBA00023136"/>
    </source>
</evidence>
<evidence type="ECO:0000256" key="1">
    <source>
        <dbReference type="ARBA" id="ARBA00004141"/>
    </source>
</evidence>
<feature type="transmembrane region" description="Helical" evidence="5">
    <location>
        <begin position="6"/>
        <end position="26"/>
    </location>
</feature>